<gene>
    <name evidence="1" type="ORF">IWW38_002604</name>
</gene>
<sequence length="191" mass="20701">MEDTSRTHQIEDIREEDGDGQVSNEQLSSLAHSQLNINNTVGLSPSASSILRVLLPSLTKLDGLLESVWDKQDALNEVINRLAAELEQFDELIVPPGVSPQMLSAAAAAATTGGVGGAERTTPPSSVGLATAQRLRDSRTRVTNINATLKKVRSRLDNISMLAQAKILQNQQQQQKQTHHHRSLSPPKKTS</sequence>
<proteinExistence type="predicted"/>
<comment type="caution">
    <text evidence="1">The sequence shown here is derived from an EMBL/GenBank/DDBJ whole genome shotgun (WGS) entry which is preliminary data.</text>
</comment>
<protein>
    <submittedName>
        <fullName evidence="1">Uncharacterized protein</fullName>
    </submittedName>
</protein>
<organism evidence="1 2">
    <name type="scientific">Coemansia aciculifera</name>
    <dbReference type="NCBI Taxonomy" id="417176"/>
    <lineage>
        <taxon>Eukaryota</taxon>
        <taxon>Fungi</taxon>
        <taxon>Fungi incertae sedis</taxon>
        <taxon>Zoopagomycota</taxon>
        <taxon>Kickxellomycotina</taxon>
        <taxon>Kickxellomycetes</taxon>
        <taxon>Kickxellales</taxon>
        <taxon>Kickxellaceae</taxon>
        <taxon>Coemansia</taxon>
    </lineage>
</organism>
<dbReference type="Proteomes" id="UP001139981">
    <property type="component" value="Unassembled WGS sequence"/>
</dbReference>
<dbReference type="EMBL" id="JANBVB010000422">
    <property type="protein sequence ID" value="KAJ2894355.1"/>
    <property type="molecule type" value="Genomic_DNA"/>
</dbReference>
<evidence type="ECO:0000313" key="1">
    <source>
        <dbReference type="EMBL" id="KAJ2894355.1"/>
    </source>
</evidence>
<name>A0ACC1M4K0_9FUNG</name>
<keyword evidence="2" id="KW-1185">Reference proteome</keyword>
<reference evidence="1" key="1">
    <citation type="submission" date="2022-07" db="EMBL/GenBank/DDBJ databases">
        <title>Phylogenomic reconstructions and comparative analyses of Kickxellomycotina fungi.</title>
        <authorList>
            <person name="Reynolds N.K."/>
            <person name="Stajich J.E."/>
            <person name="Barry K."/>
            <person name="Grigoriev I.V."/>
            <person name="Crous P."/>
            <person name="Smith M.E."/>
        </authorList>
    </citation>
    <scope>NUCLEOTIDE SEQUENCE</scope>
    <source>
        <strain evidence="1">CBS 190363</strain>
    </source>
</reference>
<evidence type="ECO:0000313" key="2">
    <source>
        <dbReference type="Proteomes" id="UP001139981"/>
    </source>
</evidence>
<accession>A0ACC1M4K0</accession>